<keyword evidence="2" id="KW-1185">Reference proteome</keyword>
<dbReference type="EMBL" id="JARBJD010000056">
    <property type="protein sequence ID" value="KAK2956380.1"/>
    <property type="molecule type" value="Genomic_DNA"/>
</dbReference>
<organism evidence="1 2">
    <name type="scientific">Blattamonas nauphoetae</name>
    <dbReference type="NCBI Taxonomy" id="2049346"/>
    <lineage>
        <taxon>Eukaryota</taxon>
        <taxon>Metamonada</taxon>
        <taxon>Preaxostyla</taxon>
        <taxon>Oxymonadida</taxon>
        <taxon>Blattamonas</taxon>
    </lineage>
</organism>
<sequence>MLLSVLSHLPRVIGDKADPEQVVQVPRKPEDDIRICIFKVRFLQSHHHLAGSASLHLPQQQNDSTSPPSLDIEQWKELLKWQDHVFWWGMCGLAANRLFTILTDRTKEGVLIKSNRASEVGGDMGTE</sequence>
<name>A0ABQ9XY34_9EUKA</name>
<comment type="caution">
    <text evidence="1">The sequence shown here is derived from an EMBL/GenBank/DDBJ whole genome shotgun (WGS) entry which is preliminary data.</text>
</comment>
<protein>
    <submittedName>
        <fullName evidence="1">Uncharacterized protein</fullName>
    </submittedName>
</protein>
<evidence type="ECO:0000313" key="2">
    <source>
        <dbReference type="Proteomes" id="UP001281761"/>
    </source>
</evidence>
<evidence type="ECO:0000313" key="1">
    <source>
        <dbReference type="EMBL" id="KAK2956380.1"/>
    </source>
</evidence>
<gene>
    <name evidence="1" type="ORF">BLNAU_8602</name>
</gene>
<proteinExistence type="predicted"/>
<accession>A0ABQ9XY34</accession>
<dbReference type="Proteomes" id="UP001281761">
    <property type="component" value="Unassembled WGS sequence"/>
</dbReference>
<reference evidence="1 2" key="1">
    <citation type="journal article" date="2022" name="bioRxiv">
        <title>Genomics of Preaxostyla Flagellates Illuminates Evolutionary Transitions and the Path Towards Mitochondrial Loss.</title>
        <authorList>
            <person name="Novak L.V.F."/>
            <person name="Treitli S.C."/>
            <person name="Pyrih J."/>
            <person name="Halakuc P."/>
            <person name="Pipaliya S.V."/>
            <person name="Vacek V."/>
            <person name="Brzon O."/>
            <person name="Soukal P."/>
            <person name="Eme L."/>
            <person name="Dacks J.B."/>
            <person name="Karnkowska A."/>
            <person name="Elias M."/>
            <person name="Hampl V."/>
        </authorList>
    </citation>
    <scope>NUCLEOTIDE SEQUENCE [LARGE SCALE GENOMIC DNA]</scope>
    <source>
        <strain evidence="1">NAU3</strain>
        <tissue evidence="1">Gut</tissue>
    </source>
</reference>